<sequence>MKSILPNMKDMILGDALNSSTNMALLKLMQIFKYGITTVSAAAPALSNLKLVEGVEAIRGKINTTTKTIGNLVDEVINFLETRQIKAANIDTKSSGAEFDKTEALEGAVDGTARVLGNLYRTVTLCGHVKWVCLGHYRETYKDAGKTEIVVTSNLLASQFRDTMVKAREVLELDINLG</sequence>
<keyword evidence="2" id="KW-1185">Reference proteome</keyword>
<gene>
    <name evidence="1" type="ORF">BGZ80_002989</name>
</gene>
<evidence type="ECO:0000313" key="2">
    <source>
        <dbReference type="Proteomes" id="UP000703661"/>
    </source>
</evidence>
<comment type="caution">
    <text evidence="1">The sequence shown here is derived from an EMBL/GenBank/DDBJ whole genome shotgun (WGS) entry which is preliminary data.</text>
</comment>
<dbReference type="Proteomes" id="UP000703661">
    <property type="component" value="Unassembled WGS sequence"/>
</dbReference>
<accession>A0A9P6SWY3</accession>
<reference evidence="1" key="1">
    <citation type="journal article" date="2020" name="Fungal Divers.">
        <title>Resolving the Mortierellaceae phylogeny through synthesis of multi-gene phylogenetics and phylogenomics.</title>
        <authorList>
            <person name="Vandepol N."/>
            <person name="Liber J."/>
            <person name="Desiro A."/>
            <person name="Na H."/>
            <person name="Kennedy M."/>
            <person name="Barry K."/>
            <person name="Grigoriev I.V."/>
            <person name="Miller A.N."/>
            <person name="O'Donnell K."/>
            <person name="Stajich J.E."/>
            <person name="Bonito G."/>
        </authorList>
    </citation>
    <scope>NUCLEOTIDE SEQUENCE</scope>
    <source>
        <strain evidence="1">NRRL 2769</strain>
    </source>
</reference>
<name>A0A9P6SWY3_9FUNG</name>
<dbReference type="AlphaFoldDB" id="A0A9P6SWY3"/>
<protein>
    <submittedName>
        <fullName evidence="1">Uncharacterized protein</fullName>
    </submittedName>
</protein>
<organism evidence="1 2">
    <name type="scientific">Entomortierella chlamydospora</name>
    <dbReference type="NCBI Taxonomy" id="101097"/>
    <lineage>
        <taxon>Eukaryota</taxon>
        <taxon>Fungi</taxon>
        <taxon>Fungi incertae sedis</taxon>
        <taxon>Mucoromycota</taxon>
        <taxon>Mortierellomycotina</taxon>
        <taxon>Mortierellomycetes</taxon>
        <taxon>Mortierellales</taxon>
        <taxon>Mortierellaceae</taxon>
        <taxon>Entomortierella</taxon>
    </lineage>
</organism>
<evidence type="ECO:0000313" key="1">
    <source>
        <dbReference type="EMBL" id="KAG0008847.1"/>
    </source>
</evidence>
<dbReference type="EMBL" id="JAAAID010001768">
    <property type="protein sequence ID" value="KAG0008847.1"/>
    <property type="molecule type" value="Genomic_DNA"/>
</dbReference>
<proteinExistence type="predicted"/>